<organism evidence="2 3">
    <name type="scientific">Oryzias javanicus</name>
    <name type="common">Javanese ricefish</name>
    <name type="synonym">Aplocheilus javanicus</name>
    <dbReference type="NCBI Taxonomy" id="123683"/>
    <lineage>
        <taxon>Eukaryota</taxon>
        <taxon>Metazoa</taxon>
        <taxon>Chordata</taxon>
        <taxon>Craniata</taxon>
        <taxon>Vertebrata</taxon>
        <taxon>Euteleostomi</taxon>
        <taxon>Actinopterygii</taxon>
        <taxon>Neopterygii</taxon>
        <taxon>Teleostei</taxon>
        <taxon>Neoteleostei</taxon>
        <taxon>Acanthomorphata</taxon>
        <taxon>Ovalentaria</taxon>
        <taxon>Atherinomorphae</taxon>
        <taxon>Beloniformes</taxon>
        <taxon>Adrianichthyidae</taxon>
        <taxon>Oryziinae</taxon>
        <taxon>Oryzias</taxon>
    </lineage>
</organism>
<accession>A0A3S2NY79</accession>
<sequence length="153" mass="16798">MFDPALIVDLNSTSERVVGERKYPALHLSGADTGEMFGLEYAEPETRPEPPNWDKHKSRSEPAATETPHPPSGPLTPSSELVLPTLETPAGIFQFSSQLADSPVEDQTVQLQTKMEDAAPSPSVCTIFSMHWTHKDWRESLCVGPFCSHEGGH</sequence>
<reference evidence="2 3" key="2">
    <citation type="submission" date="2019-01" db="EMBL/GenBank/DDBJ databases">
        <title>A chromosome length genome reference of the Java medaka (oryzias javanicus).</title>
        <authorList>
            <person name="Herpin A."/>
            <person name="Takehana Y."/>
            <person name="Naruse K."/>
            <person name="Ansai S."/>
            <person name="Kawaguchi M."/>
        </authorList>
    </citation>
    <scope>NUCLEOTIDE SEQUENCE [LARGE SCALE GENOMIC DNA]</scope>
    <source>
        <strain evidence="2">RS831</strain>
        <tissue evidence="2">Whole body</tissue>
    </source>
</reference>
<proteinExistence type="predicted"/>
<gene>
    <name evidence="2" type="ORF">OJAV_G00154790</name>
</gene>
<evidence type="ECO:0000313" key="3">
    <source>
        <dbReference type="Proteomes" id="UP000283210"/>
    </source>
</evidence>
<keyword evidence="3" id="KW-1185">Reference proteome</keyword>
<feature type="compositionally biased region" description="Basic and acidic residues" evidence="1">
    <location>
        <begin position="44"/>
        <end position="55"/>
    </location>
</feature>
<feature type="region of interest" description="Disordered" evidence="1">
    <location>
        <begin position="43"/>
        <end position="81"/>
    </location>
</feature>
<evidence type="ECO:0000256" key="1">
    <source>
        <dbReference type="SAM" id="MobiDB-lite"/>
    </source>
</evidence>
<evidence type="ECO:0000313" key="2">
    <source>
        <dbReference type="EMBL" id="RVE62213.1"/>
    </source>
</evidence>
<dbReference type="Proteomes" id="UP000283210">
    <property type="component" value="Chromosome 16"/>
</dbReference>
<reference evidence="2 3" key="1">
    <citation type="submission" date="2018-11" db="EMBL/GenBank/DDBJ databases">
        <authorList>
            <person name="Lopez-Roques C."/>
            <person name="Donnadieu C."/>
            <person name="Bouchez O."/>
            <person name="Klopp C."/>
            <person name="Cabau C."/>
            <person name="Zahm M."/>
        </authorList>
    </citation>
    <scope>NUCLEOTIDE SEQUENCE [LARGE SCALE GENOMIC DNA]</scope>
    <source>
        <strain evidence="2">RS831</strain>
        <tissue evidence="2">Whole body</tissue>
    </source>
</reference>
<dbReference type="AlphaFoldDB" id="A0A3S2NY79"/>
<dbReference type="EMBL" id="CM012452">
    <property type="protein sequence ID" value="RVE62213.1"/>
    <property type="molecule type" value="Genomic_DNA"/>
</dbReference>
<protein>
    <submittedName>
        <fullName evidence="2">Uncharacterized protein</fullName>
    </submittedName>
</protein>
<name>A0A3S2NY79_ORYJA</name>